<dbReference type="InterPro" id="IPR013766">
    <property type="entry name" value="Thioredoxin_domain"/>
</dbReference>
<dbReference type="PROSITE" id="PS00194">
    <property type="entry name" value="THIOREDOXIN_1"/>
    <property type="match status" value="1"/>
</dbReference>
<feature type="domain" description="Thioredoxin" evidence="10">
    <location>
        <begin position="21"/>
        <end position="165"/>
    </location>
</feature>
<sequence>MSVFGDEEEEEEDEQNNDFLYASEDALPVIEYQDKDNGEQQSRPDFLYESRNGPRLVEFYAPWCPHCQHFRDHFVEFARQVNAVTEEAGSESIAFYAVSCVAHKSLCRDFSIKGYPRLLLFPAGVGKENAIDMNYWELHPFDLLNRLGIQVEEMHLGSIVDAISPVAQLKGSENRIQPTVLRTKQDIYNDAYLAFDFSLRNGVFTSSKSLTNSTKQALHEWLGLLRRSLPPVWKIHRTIRALLDDFERATSSEEQLHQIMDQLPPPPAKVWSDFCTKGIAGMGYTCGLWGLFHIMSVGVVEWNMMLDEDQGEMALSPINAANVLRYFIANFFGCEVCRTNFLASFDDCAFDRCNRLTEDDFDYEHWIQFPIWLHDMHNGVNLRLSREAAEREGRSPSHIDETRSQWPSQADCPKCWYEDGSRDEWIYKFLRVEYWYVITTMFDECLTNVSVLLKGIPLQAR</sequence>
<evidence type="ECO:0000259" key="10">
    <source>
        <dbReference type="PROSITE" id="PS51352"/>
    </source>
</evidence>
<dbReference type="Pfam" id="PF04777">
    <property type="entry name" value="Evr1_Alr"/>
    <property type="match status" value="1"/>
</dbReference>
<dbReference type="PROSITE" id="PS51352">
    <property type="entry name" value="THIOREDOXIN_2"/>
    <property type="match status" value="1"/>
</dbReference>
<dbReference type="InterPro" id="IPR017905">
    <property type="entry name" value="ERV/ALR_sulphydryl_oxidase"/>
</dbReference>
<comment type="catalytic activity">
    <reaction evidence="8">
        <text>2 R'C(R)SH + O2 = R'C(R)S-S(R)CR' + H2O2</text>
        <dbReference type="Rhea" id="RHEA:17357"/>
        <dbReference type="ChEBI" id="CHEBI:15379"/>
        <dbReference type="ChEBI" id="CHEBI:16240"/>
        <dbReference type="ChEBI" id="CHEBI:16520"/>
        <dbReference type="ChEBI" id="CHEBI:17412"/>
        <dbReference type="EC" id="1.8.3.2"/>
    </reaction>
</comment>
<dbReference type="InterPro" id="IPR039798">
    <property type="entry name" value="Sulfhydryl_oxidase"/>
</dbReference>
<evidence type="ECO:0000256" key="3">
    <source>
        <dbReference type="ARBA" id="ARBA00022729"/>
    </source>
</evidence>
<organism evidence="11 12">
    <name type="scientific">Fistulifera solaris</name>
    <name type="common">Oleaginous diatom</name>
    <dbReference type="NCBI Taxonomy" id="1519565"/>
    <lineage>
        <taxon>Eukaryota</taxon>
        <taxon>Sar</taxon>
        <taxon>Stramenopiles</taxon>
        <taxon>Ochrophyta</taxon>
        <taxon>Bacillariophyta</taxon>
        <taxon>Bacillariophyceae</taxon>
        <taxon>Bacillariophycidae</taxon>
        <taxon>Naviculales</taxon>
        <taxon>Naviculaceae</taxon>
        <taxon>Fistulifera</taxon>
    </lineage>
</organism>
<gene>
    <name evidence="11" type="ORF">FisN_21Hh069</name>
</gene>
<keyword evidence="2 8" id="KW-0285">Flavoprotein</keyword>
<keyword evidence="12" id="KW-1185">Reference proteome</keyword>
<dbReference type="EMBL" id="BDSP01000199">
    <property type="protein sequence ID" value="GAX23247.1"/>
    <property type="molecule type" value="Genomic_DNA"/>
</dbReference>
<dbReference type="PROSITE" id="PS51324">
    <property type="entry name" value="ERV_ALR"/>
    <property type="match status" value="1"/>
</dbReference>
<comment type="cofactor">
    <cofactor evidence="1 8">
        <name>FAD</name>
        <dbReference type="ChEBI" id="CHEBI:57692"/>
    </cofactor>
</comment>
<dbReference type="GO" id="GO:0016971">
    <property type="term" value="F:flavin-dependent sulfhydryl oxidase activity"/>
    <property type="evidence" value="ECO:0007669"/>
    <property type="project" value="InterPro"/>
</dbReference>
<feature type="domain" description="ERV/ALR sulfhydryl oxidase" evidence="9">
    <location>
        <begin position="277"/>
        <end position="399"/>
    </location>
</feature>
<comment type="caution">
    <text evidence="11">The sequence shown here is derived from an EMBL/GenBank/DDBJ whole genome shotgun (WGS) entry which is preliminary data.</text>
</comment>
<accession>A0A1Z5KAF9</accession>
<evidence type="ECO:0000256" key="7">
    <source>
        <dbReference type="ARBA" id="ARBA00023180"/>
    </source>
</evidence>
<dbReference type="InterPro" id="IPR036249">
    <property type="entry name" value="Thioredoxin-like_sf"/>
</dbReference>
<evidence type="ECO:0000256" key="1">
    <source>
        <dbReference type="ARBA" id="ARBA00001974"/>
    </source>
</evidence>
<keyword evidence="4 8" id="KW-0274">FAD</keyword>
<dbReference type="GO" id="GO:0005615">
    <property type="term" value="C:extracellular space"/>
    <property type="evidence" value="ECO:0007669"/>
    <property type="project" value="TreeGrafter"/>
</dbReference>
<dbReference type="SUPFAM" id="SSF52833">
    <property type="entry name" value="Thioredoxin-like"/>
    <property type="match status" value="1"/>
</dbReference>
<dbReference type="PANTHER" id="PTHR22897:SF8">
    <property type="entry name" value="SULFHYDRYL OXIDASE"/>
    <property type="match status" value="1"/>
</dbReference>
<dbReference type="Proteomes" id="UP000198406">
    <property type="component" value="Unassembled WGS sequence"/>
</dbReference>
<evidence type="ECO:0000313" key="11">
    <source>
        <dbReference type="EMBL" id="GAX23247.1"/>
    </source>
</evidence>
<dbReference type="GO" id="GO:0003756">
    <property type="term" value="F:protein disulfide isomerase activity"/>
    <property type="evidence" value="ECO:0007669"/>
    <property type="project" value="TreeGrafter"/>
</dbReference>
<keyword evidence="6" id="KW-1015">Disulfide bond</keyword>
<dbReference type="InterPro" id="IPR036774">
    <property type="entry name" value="ERV/ALR_sulphydryl_oxid_sf"/>
</dbReference>
<reference evidence="11 12" key="1">
    <citation type="journal article" date="2015" name="Plant Cell">
        <title>Oil accumulation by the oleaginous diatom Fistulifera solaris as revealed by the genome and transcriptome.</title>
        <authorList>
            <person name="Tanaka T."/>
            <person name="Maeda Y."/>
            <person name="Veluchamy A."/>
            <person name="Tanaka M."/>
            <person name="Abida H."/>
            <person name="Marechal E."/>
            <person name="Bowler C."/>
            <person name="Muto M."/>
            <person name="Sunaga Y."/>
            <person name="Tanaka M."/>
            <person name="Yoshino T."/>
            <person name="Taniguchi T."/>
            <person name="Fukuda Y."/>
            <person name="Nemoto M."/>
            <person name="Matsumoto M."/>
            <person name="Wong P.S."/>
            <person name="Aburatani S."/>
            <person name="Fujibuchi W."/>
        </authorList>
    </citation>
    <scope>NUCLEOTIDE SEQUENCE [LARGE SCALE GENOMIC DNA]</scope>
    <source>
        <strain evidence="11 12">JPCC DA0580</strain>
    </source>
</reference>
<dbReference type="Gene3D" id="1.20.120.310">
    <property type="entry name" value="ERV/ALR sulfhydryl oxidase domain"/>
    <property type="match status" value="1"/>
</dbReference>
<evidence type="ECO:0000256" key="2">
    <source>
        <dbReference type="ARBA" id="ARBA00022630"/>
    </source>
</evidence>
<evidence type="ECO:0000259" key="9">
    <source>
        <dbReference type="PROSITE" id="PS51324"/>
    </source>
</evidence>
<dbReference type="AlphaFoldDB" id="A0A1Z5KAF9"/>
<dbReference type="PANTHER" id="PTHR22897">
    <property type="entry name" value="QUIESCIN Q6-RELATED SULFHYDRYL OXIDASE"/>
    <property type="match status" value="1"/>
</dbReference>
<proteinExistence type="predicted"/>
<dbReference type="Pfam" id="PF00085">
    <property type="entry name" value="Thioredoxin"/>
    <property type="match status" value="1"/>
</dbReference>
<dbReference type="OrthoDB" id="59470at2759"/>
<dbReference type="Gene3D" id="3.40.30.10">
    <property type="entry name" value="Glutaredoxin"/>
    <property type="match status" value="1"/>
</dbReference>
<name>A0A1Z5KAF9_FISSO</name>
<dbReference type="CDD" id="cd02961">
    <property type="entry name" value="PDI_a_family"/>
    <property type="match status" value="1"/>
</dbReference>
<evidence type="ECO:0000313" key="12">
    <source>
        <dbReference type="Proteomes" id="UP000198406"/>
    </source>
</evidence>
<dbReference type="InParanoid" id="A0A1Z5KAF9"/>
<dbReference type="InterPro" id="IPR017937">
    <property type="entry name" value="Thioredoxin_CS"/>
</dbReference>
<keyword evidence="7" id="KW-0325">Glycoprotein</keyword>
<dbReference type="GO" id="GO:0006457">
    <property type="term" value="P:protein folding"/>
    <property type="evidence" value="ECO:0007669"/>
    <property type="project" value="TreeGrafter"/>
</dbReference>
<evidence type="ECO:0000256" key="4">
    <source>
        <dbReference type="ARBA" id="ARBA00022827"/>
    </source>
</evidence>
<evidence type="ECO:0000256" key="5">
    <source>
        <dbReference type="ARBA" id="ARBA00023002"/>
    </source>
</evidence>
<evidence type="ECO:0000256" key="6">
    <source>
        <dbReference type="ARBA" id="ARBA00023157"/>
    </source>
</evidence>
<evidence type="ECO:0000256" key="8">
    <source>
        <dbReference type="RuleBase" id="RU371123"/>
    </source>
</evidence>
<dbReference type="GO" id="GO:0000139">
    <property type="term" value="C:Golgi membrane"/>
    <property type="evidence" value="ECO:0007669"/>
    <property type="project" value="TreeGrafter"/>
</dbReference>
<keyword evidence="5 8" id="KW-0560">Oxidoreductase</keyword>
<dbReference type="EC" id="1.8.3.2" evidence="8"/>
<keyword evidence="3" id="KW-0732">Signal</keyword>
<dbReference type="SUPFAM" id="SSF69000">
    <property type="entry name" value="FAD-dependent thiol oxidase"/>
    <property type="match status" value="1"/>
</dbReference>
<protein>
    <recommendedName>
        <fullName evidence="8">Sulfhydryl oxidase</fullName>
        <ecNumber evidence="8">1.8.3.2</ecNumber>
    </recommendedName>
</protein>